<reference evidence="6 7" key="1">
    <citation type="journal article" date="2018" name="Sci. Rep.">
        <title>Comparative genomics provides insights into the lifestyle and reveals functional heterogeneity of dark septate endophytic fungi.</title>
        <authorList>
            <person name="Knapp D.G."/>
            <person name="Nemeth J.B."/>
            <person name="Barry K."/>
            <person name="Hainaut M."/>
            <person name="Henrissat B."/>
            <person name="Johnson J."/>
            <person name="Kuo A."/>
            <person name="Lim J.H.P."/>
            <person name="Lipzen A."/>
            <person name="Nolan M."/>
            <person name="Ohm R.A."/>
            <person name="Tamas L."/>
            <person name="Grigoriev I.V."/>
            <person name="Spatafora J.W."/>
            <person name="Nagy L.G."/>
            <person name="Kovacs G.M."/>
        </authorList>
    </citation>
    <scope>NUCLEOTIDE SEQUENCE [LARGE SCALE GENOMIC DNA]</scope>
    <source>
        <strain evidence="6 7">DSE2036</strain>
    </source>
</reference>
<dbReference type="SUPFAM" id="SSF50800">
    <property type="entry name" value="PK beta-barrel domain-like"/>
    <property type="match status" value="1"/>
</dbReference>
<dbReference type="Gene3D" id="2.40.30.10">
    <property type="entry name" value="Translation factors"/>
    <property type="match status" value="1"/>
</dbReference>
<evidence type="ECO:0000256" key="1">
    <source>
        <dbReference type="ARBA" id="ARBA00022714"/>
    </source>
</evidence>
<dbReference type="InterPro" id="IPR052353">
    <property type="entry name" value="Benzoxazolinone_Detox_Enz"/>
</dbReference>
<evidence type="ECO:0000259" key="4">
    <source>
        <dbReference type="PROSITE" id="PS51340"/>
    </source>
</evidence>
<dbReference type="GO" id="GO:0030170">
    <property type="term" value="F:pyridoxal phosphate binding"/>
    <property type="evidence" value="ECO:0007669"/>
    <property type="project" value="InterPro"/>
</dbReference>
<dbReference type="InterPro" id="IPR006058">
    <property type="entry name" value="2Fe2S_fd_BS"/>
</dbReference>
<dbReference type="CDD" id="cd00207">
    <property type="entry name" value="fer2"/>
    <property type="match status" value="1"/>
</dbReference>
<dbReference type="Pfam" id="PF03473">
    <property type="entry name" value="MOSC"/>
    <property type="match status" value="1"/>
</dbReference>
<evidence type="ECO:0000259" key="3">
    <source>
        <dbReference type="PROSITE" id="PS51085"/>
    </source>
</evidence>
<dbReference type="Proteomes" id="UP000244855">
    <property type="component" value="Unassembled WGS sequence"/>
</dbReference>
<feature type="domain" description="2Fe-2S ferredoxin-type" evidence="3">
    <location>
        <begin position="490"/>
        <end position="578"/>
    </location>
</feature>
<dbReference type="Gene3D" id="3.10.20.30">
    <property type="match status" value="1"/>
</dbReference>
<dbReference type="GO" id="GO:0051537">
    <property type="term" value="F:2 iron, 2 sulfur cluster binding"/>
    <property type="evidence" value="ECO:0007669"/>
    <property type="project" value="UniProtKB-KW"/>
</dbReference>
<dbReference type="EMBL" id="KZ805404">
    <property type="protein sequence ID" value="PVH98887.1"/>
    <property type="molecule type" value="Genomic_DNA"/>
</dbReference>
<dbReference type="PROSITE" id="PS51085">
    <property type="entry name" value="2FE2S_FER_2"/>
    <property type="match status" value="1"/>
</dbReference>
<evidence type="ECO:0000313" key="7">
    <source>
        <dbReference type="Proteomes" id="UP000244855"/>
    </source>
</evidence>
<dbReference type="InterPro" id="IPR011037">
    <property type="entry name" value="Pyrv_Knase-like_insert_dom_sf"/>
</dbReference>
<evidence type="ECO:0000259" key="5">
    <source>
        <dbReference type="PROSITE" id="PS51384"/>
    </source>
</evidence>
<dbReference type="SUPFAM" id="SSF54292">
    <property type="entry name" value="2Fe-2S ferredoxin-like"/>
    <property type="match status" value="1"/>
</dbReference>
<feature type="domain" description="FAD-binding FR-type" evidence="5">
    <location>
        <begin position="256"/>
        <end position="359"/>
    </location>
</feature>
<accession>A0A2V1DKZ8</accession>
<dbReference type="InterPro" id="IPR017927">
    <property type="entry name" value="FAD-bd_FR_type"/>
</dbReference>
<keyword evidence="1" id="KW-0408">Iron</keyword>
<sequence length="578" mass="63348">MATSSWTPPAPPDPSTLCNPPPFDPFPLIHLRSGKVKPAFKPGMESGIYKTAHTEPVKIDKNGIVGDEHAYEPHRHPDKAIHHYCSAHYAEWASEIPESAHLFKGGAFGENLFNSEVSEKTLCIGDKIALGDEVVLELTEPRSPCYKLNHRFEVKNMAVRVQTLLRCGWLYRVLVPGTVQPGAMIRLLERPCPEWTVARVMYYLFIERENLAINQQIVLLPALGEEIRQKFQKRIEKGKGENELDRQFGGEVEKMDSWNPYRIVSKHRETKTVVALTLESVDPIAPKDTRAVDPGSHIRVKLGGKLVRAYSIVSGTNARFTLGVALDPESRGGSHYLHHDTQVGDVLTVSRITCSFPLIPTAEKHILIAGGIGITAFLAAINHVDATKQSSYDLHFAVADEVPFLDDLLLLQQRQRQREGNHIHIYRKSHSQRLSLPSILSRAQDTTTHIYVCGPTRLMDAVVSTAAQYSIPEDSVHLEAFTVATSGDPFTAVLKVSGGNEVEVGAHESLLDALRRVGMDVASSCEVGNCGTCRVEVCEGRVVHRGTGLEGLEGGGEGGGGGLLACVSRGVGRIVLDL</sequence>
<dbReference type="InterPro" id="IPR039261">
    <property type="entry name" value="FNR_nucleotide-bd"/>
</dbReference>
<dbReference type="GO" id="GO:0030151">
    <property type="term" value="F:molybdenum ion binding"/>
    <property type="evidence" value="ECO:0007669"/>
    <property type="project" value="InterPro"/>
</dbReference>
<dbReference type="Gene3D" id="2.40.33.20">
    <property type="entry name" value="PK beta-barrel domain-like"/>
    <property type="match status" value="1"/>
</dbReference>
<dbReference type="PANTHER" id="PTHR30212">
    <property type="entry name" value="PROTEIN YIIM"/>
    <property type="match status" value="1"/>
</dbReference>
<keyword evidence="1" id="KW-0479">Metal-binding</keyword>
<dbReference type="PROSITE" id="PS00197">
    <property type="entry name" value="2FE2S_FER_1"/>
    <property type="match status" value="1"/>
</dbReference>
<dbReference type="InterPro" id="IPR005302">
    <property type="entry name" value="MoCF_Sase_C"/>
</dbReference>
<protein>
    <submittedName>
        <fullName evidence="6">PK beta-barrel-protein domain-containing protein-like protein</fullName>
    </submittedName>
</protein>
<dbReference type="PROSITE" id="PS51340">
    <property type="entry name" value="MOSC"/>
    <property type="match status" value="1"/>
</dbReference>
<gene>
    <name evidence="6" type="ORF">DM02DRAFT_27028</name>
</gene>
<dbReference type="InterPro" id="IPR005163">
    <property type="entry name" value="Tri_helical_YiiM-like"/>
</dbReference>
<organism evidence="6 7">
    <name type="scientific">Periconia macrospinosa</name>
    <dbReference type="NCBI Taxonomy" id="97972"/>
    <lineage>
        <taxon>Eukaryota</taxon>
        <taxon>Fungi</taxon>
        <taxon>Dikarya</taxon>
        <taxon>Ascomycota</taxon>
        <taxon>Pezizomycotina</taxon>
        <taxon>Dothideomycetes</taxon>
        <taxon>Pleosporomycetidae</taxon>
        <taxon>Pleosporales</taxon>
        <taxon>Massarineae</taxon>
        <taxon>Periconiaceae</taxon>
        <taxon>Periconia</taxon>
    </lineage>
</organism>
<dbReference type="Gene3D" id="3.40.50.80">
    <property type="entry name" value="Nucleotide-binding domain of ferredoxin-NADP reductase (FNR) module"/>
    <property type="match status" value="1"/>
</dbReference>
<feature type="domain" description="MOSC" evidence="4">
    <location>
        <begin position="49"/>
        <end position="188"/>
    </location>
</feature>
<dbReference type="PANTHER" id="PTHR30212:SF2">
    <property type="entry name" value="PROTEIN YIIM"/>
    <property type="match status" value="1"/>
</dbReference>
<dbReference type="GO" id="GO:0016491">
    <property type="term" value="F:oxidoreductase activity"/>
    <property type="evidence" value="ECO:0007669"/>
    <property type="project" value="InterPro"/>
</dbReference>
<dbReference type="SUPFAM" id="SSF52343">
    <property type="entry name" value="Ferredoxin reductase-like, C-terminal NADP-linked domain"/>
    <property type="match status" value="1"/>
</dbReference>
<dbReference type="Pfam" id="PF03475">
    <property type="entry name" value="YiiM_3-alpha"/>
    <property type="match status" value="1"/>
</dbReference>
<keyword evidence="2" id="KW-0411">Iron-sulfur</keyword>
<proteinExistence type="predicted"/>
<dbReference type="AlphaFoldDB" id="A0A2V1DKZ8"/>
<dbReference type="PROSITE" id="PS51384">
    <property type="entry name" value="FAD_FR"/>
    <property type="match status" value="1"/>
</dbReference>
<keyword evidence="7" id="KW-1185">Reference proteome</keyword>
<evidence type="ECO:0000313" key="6">
    <source>
        <dbReference type="EMBL" id="PVH98887.1"/>
    </source>
</evidence>
<dbReference type="InterPro" id="IPR012675">
    <property type="entry name" value="Beta-grasp_dom_sf"/>
</dbReference>
<dbReference type="STRING" id="97972.A0A2V1DKZ8"/>
<dbReference type="CDD" id="cd06185">
    <property type="entry name" value="PDR_like"/>
    <property type="match status" value="1"/>
</dbReference>
<dbReference type="InterPro" id="IPR001041">
    <property type="entry name" value="2Fe-2S_ferredoxin-type"/>
</dbReference>
<dbReference type="Pfam" id="PF00111">
    <property type="entry name" value="Fer2"/>
    <property type="match status" value="1"/>
</dbReference>
<keyword evidence="1" id="KW-0001">2Fe-2S</keyword>
<evidence type="ECO:0000256" key="2">
    <source>
        <dbReference type="ARBA" id="ARBA00023014"/>
    </source>
</evidence>
<dbReference type="InterPro" id="IPR036010">
    <property type="entry name" value="2Fe-2S_ferredoxin-like_sf"/>
</dbReference>
<name>A0A2V1DKZ8_9PLEO</name>
<dbReference type="SUPFAM" id="SSF63380">
    <property type="entry name" value="Riboflavin synthase domain-like"/>
    <property type="match status" value="1"/>
</dbReference>
<dbReference type="OrthoDB" id="5390at2759"/>
<dbReference type="InterPro" id="IPR017938">
    <property type="entry name" value="Riboflavin_synthase-like_b-brl"/>
</dbReference>